<accession>K2A3Q1</accession>
<dbReference type="PANTHER" id="PTHR42933:SF4">
    <property type="entry name" value="TYPE I RESTRICTION ENZYME ECOKI METHYLASE SUBUNIT"/>
    <property type="match status" value="1"/>
</dbReference>
<dbReference type="GO" id="GO:0009007">
    <property type="term" value="F:site-specific DNA-methyltransferase (adenine-specific) activity"/>
    <property type="evidence" value="ECO:0007669"/>
    <property type="project" value="UniProtKB-EC"/>
</dbReference>
<keyword evidence="6" id="KW-0680">Restriction system</keyword>
<dbReference type="EC" id="2.1.1.72" evidence="2"/>
<comment type="catalytic activity">
    <reaction evidence="7">
        <text>a 2'-deoxyadenosine in DNA + S-adenosyl-L-methionine = an N(6)-methyl-2'-deoxyadenosine in DNA + S-adenosyl-L-homocysteine + H(+)</text>
        <dbReference type="Rhea" id="RHEA:15197"/>
        <dbReference type="Rhea" id="RHEA-COMP:12418"/>
        <dbReference type="Rhea" id="RHEA-COMP:12419"/>
        <dbReference type="ChEBI" id="CHEBI:15378"/>
        <dbReference type="ChEBI" id="CHEBI:57856"/>
        <dbReference type="ChEBI" id="CHEBI:59789"/>
        <dbReference type="ChEBI" id="CHEBI:90615"/>
        <dbReference type="ChEBI" id="CHEBI:90616"/>
        <dbReference type="EC" id="2.1.1.72"/>
    </reaction>
</comment>
<sequence length="496" mass="57070">MTLDKDQIASKIWNICTILWHDGVNSADYLEQITFLIFLKMAYEKTRAPYNGTSLVPDEYNWESLAKLDGNDLEIHYRDILDTLSKYEGMLGIIFRKAQNKISDPAKLKRVINEIGRIDWNILGVDVKGEIYESLLGRVAEDTKSGAGQYFTPRELIKAMVQVLKPTIHTTIHDPCCGTGGFLLEAHDYILHSSNLDRDEQKMLKTQVISGQELVTSTARLAVMNMFLHGIGENESPILVGDSLIKDPGTRFDIILTNPPFGKKSTDKFSTEDGLEWKNDNTIVREDFWTTTGNKQLNFLQHIHTLLKIGGRAAVVLPDNVLFEGGSGEVVRKKLLHNCNLHTILRLPTGIFYANGVKANVLFFEKKQASENPWTREVWFYDLRTNNHFSLKQNSLKIEDLHEFIECYHPENIHDRKETYSSENPEGKWRKYTLEEIQKRDKTNLDIFWIKDKALEESENLPSPEVIAREIMDDLENALEQFRLIEKDLSVYNYLQ</sequence>
<evidence type="ECO:0000256" key="1">
    <source>
        <dbReference type="ARBA" id="ARBA00006594"/>
    </source>
</evidence>
<evidence type="ECO:0000256" key="3">
    <source>
        <dbReference type="ARBA" id="ARBA00022603"/>
    </source>
</evidence>
<evidence type="ECO:0000313" key="10">
    <source>
        <dbReference type="EMBL" id="EKD44654.1"/>
    </source>
</evidence>
<dbReference type="InterPro" id="IPR029063">
    <property type="entry name" value="SAM-dependent_MTases_sf"/>
</dbReference>
<dbReference type="InterPro" id="IPR038333">
    <property type="entry name" value="T1MK-like_N_sf"/>
</dbReference>
<dbReference type="PRINTS" id="PR00507">
    <property type="entry name" value="N12N6MTFRASE"/>
</dbReference>
<comment type="similarity">
    <text evidence="1">Belongs to the N(4)/N(6)-methyltransferase family.</text>
</comment>
<keyword evidence="5" id="KW-0949">S-adenosyl-L-methionine</keyword>
<keyword evidence="4" id="KW-0808">Transferase</keyword>
<dbReference type="InterPro" id="IPR003356">
    <property type="entry name" value="DNA_methylase_A-5"/>
</dbReference>
<dbReference type="GO" id="GO:0003677">
    <property type="term" value="F:DNA binding"/>
    <property type="evidence" value="ECO:0007669"/>
    <property type="project" value="InterPro"/>
</dbReference>
<evidence type="ECO:0000259" key="9">
    <source>
        <dbReference type="Pfam" id="PF12161"/>
    </source>
</evidence>
<comment type="caution">
    <text evidence="10">The sequence shown here is derived from an EMBL/GenBank/DDBJ whole genome shotgun (WGS) entry which is preliminary data.</text>
</comment>
<dbReference type="GO" id="GO:0009307">
    <property type="term" value="P:DNA restriction-modification system"/>
    <property type="evidence" value="ECO:0007669"/>
    <property type="project" value="UniProtKB-KW"/>
</dbReference>
<dbReference type="PROSITE" id="PS00092">
    <property type="entry name" value="N6_MTASE"/>
    <property type="match status" value="1"/>
</dbReference>
<organism evidence="10">
    <name type="scientific">uncultured bacterium</name>
    <name type="common">gcode 4</name>
    <dbReference type="NCBI Taxonomy" id="1234023"/>
    <lineage>
        <taxon>Bacteria</taxon>
        <taxon>environmental samples</taxon>
    </lineage>
</organism>
<evidence type="ECO:0000259" key="8">
    <source>
        <dbReference type="Pfam" id="PF02384"/>
    </source>
</evidence>
<dbReference type="InterPro" id="IPR051537">
    <property type="entry name" value="DNA_Adenine_Mtase"/>
</dbReference>
<evidence type="ECO:0000256" key="2">
    <source>
        <dbReference type="ARBA" id="ARBA00011900"/>
    </source>
</evidence>
<dbReference type="InterPro" id="IPR022749">
    <property type="entry name" value="D12N6_MeTrfase_N"/>
</dbReference>
<keyword evidence="3" id="KW-0489">Methyltransferase</keyword>
<protein>
    <recommendedName>
        <fullName evidence="2">site-specific DNA-methyltransferase (adenine-specific)</fullName>
        <ecNumber evidence="2">2.1.1.72</ecNumber>
    </recommendedName>
</protein>
<feature type="domain" description="DNA methylase adenine-specific" evidence="8">
    <location>
        <begin position="126"/>
        <end position="442"/>
    </location>
</feature>
<dbReference type="AlphaFoldDB" id="K2A3Q1"/>
<name>K2A3Q1_9BACT</name>
<proteinExistence type="inferred from homology"/>
<evidence type="ECO:0000256" key="4">
    <source>
        <dbReference type="ARBA" id="ARBA00022679"/>
    </source>
</evidence>
<dbReference type="GO" id="GO:0032259">
    <property type="term" value="P:methylation"/>
    <property type="evidence" value="ECO:0007669"/>
    <property type="project" value="UniProtKB-KW"/>
</dbReference>
<gene>
    <name evidence="10" type="ORF">ACD_71C00057G0007</name>
</gene>
<dbReference type="SUPFAM" id="SSF53335">
    <property type="entry name" value="S-adenosyl-L-methionine-dependent methyltransferases"/>
    <property type="match status" value="1"/>
</dbReference>
<reference evidence="10" key="1">
    <citation type="journal article" date="2012" name="Science">
        <title>Fermentation, hydrogen, and sulfur metabolism in multiple uncultivated bacterial phyla.</title>
        <authorList>
            <person name="Wrighton K.C."/>
            <person name="Thomas B.C."/>
            <person name="Sharon I."/>
            <person name="Miller C.S."/>
            <person name="Castelle C.J."/>
            <person name="VerBerkmoes N.C."/>
            <person name="Wilkins M.J."/>
            <person name="Hettich R.L."/>
            <person name="Lipton M.S."/>
            <person name="Williams K.H."/>
            <person name="Long P.E."/>
            <person name="Banfield J.F."/>
        </authorList>
    </citation>
    <scope>NUCLEOTIDE SEQUENCE [LARGE SCALE GENOMIC DNA]</scope>
</reference>
<dbReference type="PANTHER" id="PTHR42933">
    <property type="entry name" value="SLR6095 PROTEIN"/>
    <property type="match status" value="1"/>
</dbReference>
<dbReference type="Gene3D" id="3.40.50.150">
    <property type="entry name" value="Vaccinia Virus protein VP39"/>
    <property type="match status" value="1"/>
</dbReference>
<dbReference type="Pfam" id="PF02384">
    <property type="entry name" value="N6_Mtase"/>
    <property type="match status" value="1"/>
</dbReference>
<feature type="domain" description="N6 adenine-specific DNA methyltransferase N-terminal" evidence="9">
    <location>
        <begin position="8"/>
        <end position="115"/>
    </location>
</feature>
<dbReference type="InterPro" id="IPR002052">
    <property type="entry name" value="DNA_methylase_N6_adenine_CS"/>
</dbReference>
<dbReference type="Gene3D" id="1.20.1260.30">
    <property type="match status" value="1"/>
</dbReference>
<dbReference type="GO" id="GO:0008170">
    <property type="term" value="F:N-methyltransferase activity"/>
    <property type="evidence" value="ECO:0007669"/>
    <property type="project" value="InterPro"/>
</dbReference>
<evidence type="ECO:0000256" key="6">
    <source>
        <dbReference type="ARBA" id="ARBA00022747"/>
    </source>
</evidence>
<evidence type="ECO:0000256" key="7">
    <source>
        <dbReference type="ARBA" id="ARBA00047942"/>
    </source>
</evidence>
<evidence type="ECO:0000256" key="5">
    <source>
        <dbReference type="ARBA" id="ARBA00022691"/>
    </source>
</evidence>
<dbReference type="EMBL" id="AMFJ01028788">
    <property type="protein sequence ID" value="EKD44654.1"/>
    <property type="molecule type" value="Genomic_DNA"/>
</dbReference>
<dbReference type="Pfam" id="PF12161">
    <property type="entry name" value="HsdM_N"/>
    <property type="match status" value="1"/>
</dbReference>